<evidence type="ECO:0000313" key="2">
    <source>
        <dbReference type="EnsemblPlants" id="KRH13400"/>
    </source>
</evidence>
<reference evidence="1 2" key="1">
    <citation type="journal article" date="2010" name="Nature">
        <title>Genome sequence of the palaeopolyploid soybean.</title>
        <authorList>
            <person name="Schmutz J."/>
            <person name="Cannon S.B."/>
            <person name="Schlueter J."/>
            <person name="Ma J."/>
            <person name="Mitros T."/>
            <person name="Nelson W."/>
            <person name="Hyten D.L."/>
            <person name="Song Q."/>
            <person name="Thelen J.J."/>
            <person name="Cheng J."/>
            <person name="Xu D."/>
            <person name="Hellsten U."/>
            <person name="May G.D."/>
            <person name="Yu Y."/>
            <person name="Sakurai T."/>
            <person name="Umezawa T."/>
            <person name="Bhattacharyya M.K."/>
            <person name="Sandhu D."/>
            <person name="Valliyodan B."/>
            <person name="Lindquist E."/>
            <person name="Peto M."/>
            <person name="Grant D."/>
            <person name="Shu S."/>
            <person name="Goodstein D."/>
            <person name="Barry K."/>
            <person name="Futrell-Griggs M."/>
            <person name="Abernathy B."/>
            <person name="Du J."/>
            <person name="Tian Z."/>
            <person name="Zhu L."/>
            <person name="Gill N."/>
            <person name="Joshi T."/>
            <person name="Libault M."/>
            <person name="Sethuraman A."/>
            <person name="Zhang X.-C."/>
            <person name="Shinozaki K."/>
            <person name="Nguyen H.T."/>
            <person name="Wing R.A."/>
            <person name="Cregan P."/>
            <person name="Specht J."/>
            <person name="Grimwood J."/>
            <person name="Rokhsar D."/>
            <person name="Stacey G."/>
            <person name="Shoemaker R.C."/>
            <person name="Jackson S.A."/>
        </authorList>
    </citation>
    <scope>NUCLEOTIDE SEQUENCE [LARGE SCALE GENOMIC DNA]</scope>
    <source>
        <strain evidence="2">cv. Williams 82</strain>
        <tissue evidence="1">Callus</tissue>
    </source>
</reference>
<dbReference type="PaxDb" id="3847-GLYMA15G37870.1"/>
<reference evidence="1" key="3">
    <citation type="submission" date="2018-07" db="EMBL/GenBank/DDBJ databases">
        <title>WGS assembly of Glycine max.</title>
        <authorList>
            <person name="Schmutz J."/>
            <person name="Cannon S."/>
            <person name="Schlueter J."/>
            <person name="Ma J."/>
            <person name="Mitros T."/>
            <person name="Nelson W."/>
            <person name="Hyten D."/>
            <person name="Song Q."/>
            <person name="Thelen J."/>
            <person name="Cheng J."/>
            <person name="Xu D."/>
            <person name="Hellsten U."/>
            <person name="May G."/>
            <person name="Yu Y."/>
            <person name="Sakurai T."/>
            <person name="Umezawa T."/>
            <person name="Bhattacharyya M."/>
            <person name="Sandhu D."/>
            <person name="Valliyodan B."/>
            <person name="Lindquist E."/>
            <person name="Peto M."/>
            <person name="Grant D."/>
            <person name="Shu S."/>
            <person name="Goodstein D."/>
            <person name="Barry K."/>
            <person name="Futrell-Griggs M."/>
            <person name="Abernathy B."/>
            <person name="Du J."/>
            <person name="Tian Z."/>
            <person name="Zhu L."/>
            <person name="Gill N."/>
            <person name="Joshi T."/>
            <person name="Libault M."/>
            <person name="Sethuraman A."/>
            <person name="Zhang X."/>
            <person name="Shinozaki K."/>
            <person name="Nguyen H."/>
            <person name="Wing R."/>
            <person name="Cregan P."/>
            <person name="Specht J."/>
            <person name="Grimwood J."/>
            <person name="Rokhsar D."/>
            <person name="Stacey G."/>
            <person name="Shoemaker R."/>
            <person name="Jackson S."/>
        </authorList>
    </citation>
    <scope>NUCLEOTIDE SEQUENCE</scope>
    <source>
        <tissue evidence="1">Callus</tissue>
    </source>
</reference>
<reference evidence="2" key="2">
    <citation type="submission" date="2018-02" db="UniProtKB">
        <authorList>
            <consortium name="EnsemblPlants"/>
        </authorList>
    </citation>
    <scope>IDENTIFICATION</scope>
    <source>
        <strain evidence="2">Williams 82</strain>
    </source>
</reference>
<dbReference type="InParanoid" id="K7MDG4"/>
<dbReference type="Gramene" id="KRH13400">
    <property type="protein sequence ID" value="KRH13400"/>
    <property type="gene ID" value="GLYMA_15G236800"/>
</dbReference>
<proteinExistence type="predicted"/>
<dbReference type="Proteomes" id="UP000008827">
    <property type="component" value="Chromosome 15"/>
</dbReference>
<dbReference type="HOGENOM" id="CLU_3110265_0_0_1"/>
<name>K7MDG4_SOYBN</name>
<dbReference type="EMBL" id="CM000848">
    <property type="protein sequence ID" value="KRH13400.1"/>
    <property type="molecule type" value="Genomic_DNA"/>
</dbReference>
<accession>K7MDG4</accession>
<evidence type="ECO:0000313" key="3">
    <source>
        <dbReference type="Proteomes" id="UP000008827"/>
    </source>
</evidence>
<gene>
    <name evidence="1" type="ORF">GLYMA_15G236800</name>
</gene>
<organism evidence="2">
    <name type="scientific">Glycine max</name>
    <name type="common">Soybean</name>
    <name type="synonym">Glycine hispida</name>
    <dbReference type="NCBI Taxonomy" id="3847"/>
    <lineage>
        <taxon>Eukaryota</taxon>
        <taxon>Viridiplantae</taxon>
        <taxon>Streptophyta</taxon>
        <taxon>Embryophyta</taxon>
        <taxon>Tracheophyta</taxon>
        <taxon>Spermatophyta</taxon>
        <taxon>Magnoliopsida</taxon>
        <taxon>eudicotyledons</taxon>
        <taxon>Gunneridae</taxon>
        <taxon>Pentapetalae</taxon>
        <taxon>rosids</taxon>
        <taxon>fabids</taxon>
        <taxon>Fabales</taxon>
        <taxon>Fabaceae</taxon>
        <taxon>Papilionoideae</taxon>
        <taxon>50 kb inversion clade</taxon>
        <taxon>NPAAA clade</taxon>
        <taxon>indigoferoid/millettioid clade</taxon>
        <taxon>Phaseoleae</taxon>
        <taxon>Glycine</taxon>
        <taxon>Glycine subgen. Soja</taxon>
    </lineage>
</organism>
<sequence>MVSFFSSLNCILFKSVIFIFHTQKKYHMGLSMMMAVVVHSQYRGVFLLETM</sequence>
<keyword evidence="3" id="KW-1185">Reference proteome</keyword>
<dbReference type="EnsemblPlants" id="KRH13400">
    <property type="protein sequence ID" value="KRH13400"/>
    <property type="gene ID" value="GLYMA_15G236800"/>
</dbReference>
<protein>
    <submittedName>
        <fullName evidence="1 2">Uncharacterized protein</fullName>
    </submittedName>
</protein>
<evidence type="ECO:0000313" key="1">
    <source>
        <dbReference type="EMBL" id="KRH13400.1"/>
    </source>
</evidence>
<dbReference type="AlphaFoldDB" id="K7MDG4"/>